<reference evidence="2 3" key="1">
    <citation type="submission" date="2024-09" db="EMBL/GenBank/DDBJ databases">
        <title>Chromosome-scale assembly of Riccia fluitans.</title>
        <authorList>
            <person name="Paukszto L."/>
            <person name="Sawicki J."/>
            <person name="Karawczyk K."/>
            <person name="Piernik-Szablinska J."/>
            <person name="Szczecinska M."/>
            <person name="Mazdziarz M."/>
        </authorList>
    </citation>
    <scope>NUCLEOTIDE SEQUENCE [LARGE SCALE GENOMIC DNA]</scope>
    <source>
        <strain evidence="2">Rf_01</strain>
        <tissue evidence="2">Aerial parts of the thallus</tissue>
    </source>
</reference>
<keyword evidence="3" id="KW-1185">Reference proteome</keyword>
<feature type="region of interest" description="Disordered" evidence="1">
    <location>
        <begin position="88"/>
        <end position="126"/>
    </location>
</feature>
<gene>
    <name evidence="2" type="ORF">R1flu_024654</name>
</gene>
<evidence type="ECO:0000313" key="3">
    <source>
        <dbReference type="Proteomes" id="UP001605036"/>
    </source>
</evidence>
<evidence type="ECO:0000256" key="1">
    <source>
        <dbReference type="SAM" id="MobiDB-lite"/>
    </source>
</evidence>
<accession>A0ABD1XVI1</accession>
<dbReference type="Proteomes" id="UP001605036">
    <property type="component" value="Unassembled WGS sequence"/>
</dbReference>
<proteinExistence type="predicted"/>
<comment type="caution">
    <text evidence="2">The sequence shown here is derived from an EMBL/GenBank/DDBJ whole genome shotgun (WGS) entry which is preliminary data.</text>
</comment>
<feature type="compositionally biased region" description="Polar residues" evidence="1">
    <location>
        <begin position="116"/>
        <end position="126"/>
    </location>
</feature>
<sequence>MTQGDVASQETLKNLEILDSFVDLYTSTEEKGREVVVSTNVRVMGSASENPQIGAEELLPGLPDALTIEHISTLCSEQDVVTRHPEWAGLRGQSPSKYMPDSCSSAQRVGPESGIYMNTETPNQLL</sequence>
<evidence type="ECO:0000313" key="2">
    <source>
        <dbReference type="EMBL" id="KAL2612962.1"/>
    </source>
</evidence>
<protein>
    <submittedName>
        <fullName evidence="2">Uncharacterized protein</fullName>
    </submittedName>
</protein>
<name>A0ABD1XVI1_9MARC</name>
<dbReference type="AlphaFoldDB" id="A0ABD1XVI1"/>
<dbReference type="EMBL" id="JBHFFA010000007">
    <property type="protein sequence ID" value="KAL2612962.1"/>
    <property type="molecule type" value="Genomic_DNA"/>
</dbReference>
<organism evidence="2 3">
    <name type="scientific">Riccia fluitans</name>
    <dbReference type="NCBI Taxonomy" id="41844"/>
    <lineage>
        <taxon>Eukaryota</taxon>
        <taxon>Viridiplantae</taxon>
        <taxon>Streptophyta</taxon>
        <taxon>Embryophyta</taxon>
        <taxon>Marchantiophyta</taxon>
        <taxon>Marchantiopsida</taxon>
        <taxon>Marchantiidae</taxon>
        <taxon>Marchantiales</taxon>
        <taxon>Ricciaceae</taxon>
        <taxon>Riccia</taxon>
    </lineage>
</organism>